<organism evidence="3">
    <name type="scientific">Billgrantia gudaonensis</name>
    <dbReference type="NCBI Taxonomy" id="376427"/>
    <lineage>
        <taxon>Bacteria</taxon>
        <taxon>Pseudomonadati</taxon>
        <taxon>Pseudomonadota</taxon>
        <taxon>Gammaproteobacteria</taxon>
        <taxon>Oceanospirillales</taxon>
        <taxon>Halomonadaceae</taxon>
        <taxon>Billgrantia</taxon>
    </lineage>
</organism>
<feature type="region of interest" description="Disordered" evidence="1">
    <location>
        <begin position="39"/>
        <end position="72"/>
    </location>
</feature>
<dbReference type="GO" id="GO:0005524">
    <property type="term" value="F:ATP binding"/>
    <property type="evidence" value="ECO:0007669"/>
    <property type="project" value="InterPro"/>
</dbReference>
<protein>
    <recommendedName>
        <fullName evidence="2">Sigma-54 factor interaction domain-containing protein</fullName>
    </recommendedName>
</protein>
<feature type="domain" description="Sigma-54 factor interaction" evidence="2">
    <location>
        <begin position="20"/>
        <end position="124"/>
    </location>
</feature>
<evidence type="ECO:0000313" key="3">
    <source>
        <dbReference type="EMBL" id="RUA22627.1"/>
    </source>
</evidence>
<dbReference type="InterPro" id="IPR027417">
    <property type="entry name" value="P-loop_NTPase"/>
</dbReference>
<dbReference type="EMBL" id="RXHI01000013">
    <property type="protein sequence ID" value="RUA22627.1"/>
    <property type="molecule type" value="Genomic_DNA"/>
</dbReference>
<feature type="compositionally biased region" description="Low complexity" evidence="1">
    <location>
        <begin position="134"/>
        <end position="150"/>
    </location>
</feature>
<dbReference type="GO" id="GO:0006355">
    <property type="term" value="P:regulation of DNA-templated transcription"/>
    <property type="evidence" value="ECO:0007669"/>
    <property type="project" value="InterPro"/>
</dbReference>
<name>A0A432JJ96_9GAMM</name>
<dbReference type="InterPro" id="IPR002078">
    <property type="entry name" value="Sigma_54_int"/>
</dbReference>
<dbReference type="AlphaFoldDB" id="A0A432JJ96"/>
<reference evidence="3" key="1">
    <citation type="submission" date="2018-12" db="EMBL/GenBank/DDBJ databases">
        <authorList>
            <person name="Jadhav K."/>
            <person name="Kushwaha B."/>
            <person name="Jadhav I."/>
        </authorList>
    </citation>
    <scope>NUCLEOTIDE SEQUENCE [LARGE SCALE GENOMIC DNA]</scope>
    <source>
        <strain evidence="3">SBS 10</strain>
    </source>
</reference>
<accession>A0A432JJ96</accession>
<dbReference type="PROSITE" id="PS50045">
    <property type="entry name" value="SIGMA54_INTERACT_4"/>
    <property type="match status" value="1"/>
</dbReference>
<evidence type="ECO:0000256" key="1">
    <source>
        <dbReference type="SAM" id="MobiDB-lite"/>
    </source>
</evidence>
<dbReference type="Pfam" id="PF00158">
    <property type="entry name" value="Sigma54_activat"/>
    <property type="match status" value="1"/>
</dbReference>
<evidence type="ECO:0000259" key="2">
    <source>
        <dbReference type="PROSITE" id="PS50045"/>
    </source>
</evidence>
<dbReference type="Gene3D" id="3.40.50.300">
    <property type="entry name" value="P-loop containing nucleotide triphosphate hydrolases"/>
    <property type="match status" value="1"/>
</dbReference>
<sequence length="174" mass="19313">MPFMNVPTSRRPLHCRQLRALPSNLIQSELFGHERCLYGSQPTQDRQGRSRAGGTLFRRNRRPAIGDASQPAALPEDHLIQRIGSTKEITVDVRILAATTSTWKSREGRSFSRRPYHRLNVADIPSASSKGKQTSKCWPGSSSTSSPMKSLPGQGFSQEARLMQCHSWPAISGN</sequence>
<comment type="caution">
    <text evidence="3">The sequence shown here is derived from an EMBL/GenBank/DDBJ whole genome shotgun (WGS) entry which is preliminary data.</text>
</comment>
<feature type="region of interest" description="Disordered" evidence="1">
    <location>
        <begin position="122"/>
        <end position="158"/>
    </location>
</feature>
<proteinExistence type="predicted"/>
<gene>
    <name evidence="3" type="ORF">DSL92_04930</name>
</gene>